<keyword evidence="2" id="KW-1185">Reference proteome</keyword>
<protein>
    <recommendedName>
        <fullName evidence="3">F-box domain-containing protein</fullName>
    </recommendedName>
</protein>
<evidence type="ECO:0000313" key="1">
    <source>
        <dbReference type="EMBL" id="CZS92852.1"/>
    </source>
</evidence>
<dbReference type="InterPro" id="IPR032675">
    <property type="entry name" value="LRR_dom_sf"/>
</dbReference>
<gene>
    <name evidence="1" type="ORF">RAG0_03353</name>
</gene>
<dbReference type="SUPFAM" id="SSF52047">
    <property type="entry name" value="RNI-like"/>
    <property type="match status" value="1"/>
</dbReference>
<sequence length="568" mass="63646">MIHLPADVLYLVCEELSMLQDFHTLFTCALTGRDLVQPALLWLYRIHLQSPITSSEGSDADLKQNDTFQGRVEAQKTTLLKWALLWKSIIRSSLGNNATAYPYCLYIRSLDLRNLTDLLEDPQFRDKALDSFFAGDMAQYVKFQQTPMKSKTRGAKPVYQRLDVPMVLEMVGESITSFVSQAASENMTTVAVEDLSGNIRTTALANWTSRLSNLRSMTLWDGAALNKSVADAISESCYNFDDLTFFTCFKNDIDHDLATFFGGLRADTLRSFVALSAGALGPEALLSLKHHSKSFRRLKMDGLKSDAVKHLSYLKGCTALESIELSDSEGVVDLEATENDVYLETITWLGRCEVLKELLLRNFVSGPKILTQVCLKNNVRLRKLQVVNYPLAGNQDFHRALSHQTSLESLELRADAETAFRDDIDILVSSICQLTNLKYLDLQSTSDYFSTTEILTLASHLPQLEEIFFGGYDVTDALWHGLSQLHNLRSLNIHAITSFSIGAILGYVSSLQETNKGLLLSVMNQKAENAISERHEKNIRKAIEAKVDGKFEFTLFREPDSESDPPSD</sequence>
<dbReference type="Gene3D" id="3.80.10.10">
    <property type="entry name" value="Ribonuclease Inhibitor"/>
    <property type="match status" value="2"/>
</dbReference>
<evidence type="ECO:0000313" key="2">
    <source>
        <dbReference type="Proteomes" id="UP000178912"/>
    </source>
</evidence>
<evidence type="ECO:0008006" key="3">
    <source>
        <dbReference type="Google" id="ProtNLM"/>
    </source>
</evidence>
<proteinExistence type="predicted"/>
<dbReference type="AlphaFoldDB" id="A0A1E1K4C1"/>
<dbReference type="EMBL" id="FJUX01000014">
    <property type="protein sequence ID" value="CZS92852.1"/>
    <property type="molecule type" value="Genomic_DNA"/>
</dbReference>
<organism evidence="1 2">
    <name type="scientific">Rhynchosporium agropyri</name>
    <dbReference type="NCBI Taxonomy" id="914238"/>
    <lineage>
        <taxon>Eukaryota</taxon>
        <taxon>Fungi</taxon>
        <taxon>Dikarya</taxon>
        <taxon>Ascomycota</taxon>
        <taxon>Pezizomycotina</taxon>
        <taxon>Leotiomycetes</taxon>
        <taxon>Helotiales</taxon>
        <taxon>Ploettnerulaceae</taxon>
        <taxon>Rhynchosporium</taxon>
    </lineage>
</organism>
<dbReference type="OrthoDB" id="10028886at2759"/>
<dbReference type="Proteomes" id="UP000178912">
    <property type="component" value="Unassembled WGS sequence"/>
</dbReference>
<name>A0A1E1K4C1_9HELO</name>
<accession>A0A1E1K4C1</accession>
<reference evidence="2" key="1">
    <citation type="submission" date="2016-03" db="EMBL/GenBank/DDBJ databases">
        <authorList>
            <person name="Guldener U."/>
        </authorList>
    </citation>
    <scope>NUCLEOTIDE SEQUENCE [LARGE SCALE GENOMIC DNA]</scope>
    <source>
        <strain evidence="2">04CH-RAC-A.6.1</strain>
    </source>
</reference>